<evidence type="ECO:0000256" key="1">
    <source>
        <dbReference type="ARBA" id="ARBA00004651"/>
    </source>
</evidence>
<feature type="transmembrane region" description="Helical" evidence="6">
    <location>
        <begin position="228"/>
        <end position="251"/>
    </location>
</feature>
<dbReference type="PANTHER" id="PTHR30213:SF1">
    <property type="entry name" value="INNER MEMBRANE PROTEIN YHJD"/>
    <property type="match status" value="1"/>
</dbReference>
<gene>
    <name evidence="7" type="ORF">GCM10022399_01900</name>
</gene>
<keyword evidence="2" id="KW-1003">Cell membrane</keyword>
<dbReference type="Proteomes" id="UP001501468">
    <property type="component" value="Unassembled WGS sequence"/>
</dbReference>
<evidence type="ECO:0000256" key="3">
    <source>
        <dbReference type="ARBA" id="ARBA00022692"/>
    </source>
</evidence>
<dbReference type="InterPro" id="IPR017039">
    <property type="entry name" value="Virul_fac_BrkB"/>
</dbReference>
<evidence type="ECO:0000256" key="4">
    <source>
        <dbReference type="ARBA" id="ARBA00022989"/>
    </source>
</evidence>
<comment type="subcellular location">
    <subcellularLocation>
        <location evidence="1">Cell membrane</location>
        <topology evidence="1">Multi-pass membrane protein</topology>
    </subcellularLocation>
</comment>
<feature type="transmembrane region" description="Helical" evidence="6">
    <location>
        <begin position="257"/>
        <end position="282"/>
    </location>
</feature>
<feature type="transmembrane region" description="Helical" evidence="6">
    <location>
        <begin position="118"/>
        <end position="140"/>
    </location>
</feature>
<evidence type="ECO:0000256" key="5">
    <source>
        <dbReference type="ARBA" id="ARBA00023136"/>
    </source>
</evidence>
<dbReference type="RefSeq" id="WP_344940216.1">
    <property type="nucleotide sequence ID" value="NZ_BAABDC010000001.1"/>
</dbReference>
<evidence type="ECO:0000313" key="8">
    <source>
        <dbReference type="Proteomes" id="UP001501468"/>
    </source>
</evidence>
<accession>A0ABP7CK76</accession>
<comment type="caution">
    <text evidence="7">The sequence shown here is derived from an EMBL/GenBank/DDBJ whole genome shotgun (WGS) entry which is preliminary data.</text>
</comment>
<keyword evidence="5 6" id="KW-0472">Membrane</keyword>
<keyword evidence="8" id="KW-1185">Reference proteome</keyword>
<protein>
    <recommendedName>
        <fullName evidence="9">YihY/virulence factor BrkB family protein</fullName>
    </recommendedName>
</protein>
<dbReference type="PANTHER" id="PTHR30213">
    <property type="entry name" value="INNER MEMBRANE PROTEIN YHJD"/>
    <property type="match status" value="1"/>
</dbReference>
<dbReference type="EMBL" id="BAABDC010000001">
    <property type="protein sequence ID" value="GAA3689839.1"/>
    <property type="molecule type" value="Genomic_DNA"/>
</dbReference>
<evidence type="ECO:0000256" key="2">
    <source>
        <dbReference type="ARBA" id="ARBA00022475"/>
    </source>
</evidence>
<keyword evidence="3 6" id="KW-0812">Transmembrane</keyword>
<proteinExistence type="predicted"/>
<evidence type="ECO:0008006" key="9">
    <source>
        <dbReference type="Google" id="ProtNLM"/>
    </source>
</evidence>
<name>A0ABP7CK76_9MICO</name>
<evidence type="ECO:0000256" key="6">
    <source>
        <dbReference type="SAM" id="Phobius"/>
    </source>
</evidence>
<feature type="transmembrane region" description="Helical" evidence="6">
    <location>
        <begin position="196"/>
        <end position="216"/>
    </location>
</feature>
<dbReference type="Pfam" id="PF03631">
    <property type="entry name" value="Virul_fac_BrkB"/>
    <property type="match status" value="1"/>
</dbReference>
<feature type="transmembrane region" description="Helical" evidence="6">
    <location>
        <begin position="161"/>
        <end position="184"/>
    </location>
</feature>
<reference evidence="8" key="1">
    <citation type="journal article" date="2019" name="Int. J. Syst. Evol. Microbiol.">
        <title>The Global Catalogue of Microorganisms (GCM) 10K type strain sequencing project: providing services to taxonomists for standard genome sequencing and annotation.</title>
        <authorList>
            <consortium name="The Broad Institute Genomics Platform"/>
            <consortium name="The Broad Institute Genome Sequencing Center for Infectious Disease"/>
            <person name="Wu L."/>
            <person name="Ma J."/>
        </authorList>
    </citation>
    <scope>NUCLEOTIDE SEQUENCE [LARGE SCALE GENOMIC DNA]</scope>
    <source>
        <strain evidence="8">JCM 17125</strain>
    </source>
</reference>
<keyword evidence="4 6" id="KW-1133">Transmembrane helix</keyword>
<evidence type="ECO:0000313" key="7">
    <source>
        <dbReference type="EMBL" id="GAA3689839.1"/>
    </source>
</evidence>
<feature type="transmembrane region" description="Helical" evidence="6">
    <location>
        <begin position="60"/>
        <end position="82"/>
    </location>
</feature>
<organism evidence="7 8">
    <name type="scientific">Terrabacter ginsenosidimutans</name>
    <dbReference type="NCBI Taxonomy" id="490575"/>
    <lineage>
        <taxon>Bacteria</taxon>
        <taxon>Bacillati</taxon>
        <taxon>Actinomycetota</taxon>
        <taxon>Actinomycetes</taxon>
        <taxon>Micrococcales</taxon>
        <taxon>Intrasporangiaceae</taxon>
        <taxon>Terrabacter</taxon>
    </lineage>
</organism>
<sequence length="334" mass="35161">MPPEQGADGSHPTRPEAYVARVVGWADAVQRRHAVFGFPYAVIRKYGDDAGGRHAALITYYGFLSIFPLLLVAVSVLAKVLADNAALRAEMEEALVPPPLRETVDAALTSMPPSGLPLAVGLIALLFSGMGVVFSAYETLNHLAGVPVRSRFGFVARYARVLLMLVIVVAAGLVVAALTVAAAALPDVVLLQRVSVIASTVVVVFVVLVAAAKVLVARPVLLRDAWPAAAGGALTVTFVLSAGARLLAILVTKAGPVYGSFATVAGIFALLYLVSQALLYSAETAVVRHHRLWPRAVDSTSPTPADVHALTLLATEQERLAQERIEARFGPPRG</sequence>